<dbReference type="InterPro" id="IPR005176">
    <property type="entry name" value="PONY_dom"/>
</dbReference>
<dbReference type="HOGENOM" id="CLU_047042_6_0_1"/>
<sequence>MDGLMNYMSDLGLDLEDLVTICLTHLLHCKNIKDDITRDQFLGNWFLQGCSDIAQMKQVLVDLNDKLHSDKQYFIDIYNYTFGLITDPDKDLEVETAVAYWKLFLQPKEGEFPVRVDPTLLNLWFQFLDEENKKFITQDYWHMLVVFFQKFPNLNVIKEGYDETAAWPYIIDEYYEYLQDTNHI</sequence>
<dbReference type="Gene3D" id="1.10.238.10">
    <property type="entry name" value="EF-hand"/>
    <property type="match status" value="1"/>
</dbReference>
<reference evidence="3 4" key="1">
    <citation type="journal article" date="2011" name="Proc. Natl. Acad. Sci. U.S.A.">
        <title>Evolutionary erosion of yeast sex chromosomes by mating-type switching accidents.</title>
        <authorList>
            <person name="Gordon J.L."/>
            <person name="Armisen D."/>
            <person name="Proux-Wera E."/>
            <person name="Oheigeartaigh S.S."/>
            <person name="Byrne K.P."/>
            <person name="Wolfe K.H."/>
        </authorList>
    </citation>
    <scope>NUCLEOTIDE SEQUENCE [LARGE SCALE GENOMIC DNA]</scope>
    <source>
        <strain evidence="4">ATCC 76901 / BCRC 22586 / CBS 4309 / NBRC 1992 / NRRL Y-12630</strain>
    </source>
</reference>
<accession>G0VCV6</accession>
<dbReference type="GO" id="GO:0031624">
    <property type="term" value="F:ubiquitin conjugating enzyme binding"/>
    <property type="evidence" value="ECO:0007669"/>
    <property type="project" value="EnsemblFungi"/>
</dbReference>
<dbReference type="GO" id="GO:0045116">
    <property type="term" value="P:protein neddylation"/>
    <property type="evidence" value="ECO:0007669"/>
    <property type="project" value="EnsemblFungi"/>
</dbReference>
<dbReference type="InParanoid" id="G0VCV6"/>
<dbReference type="PROSITE" id="PS51229">
    <property type="entry name" value="DCUN1"/>
    <property type="match status" value="1"/>
</dbReference>
<proteinExistence type="predicted"/>
<evidence type="ECO:0000313" key="3">
    <source>
        <dbReference type="EMBL" id="CCC69317.1"/>
    </source>
</evidence>
<dbReference type="EMBL" id="HE576754">
    <property type="protein sequence ID" value="CCC69317.1"/>
    <property type="molecule type" value="Genomic_DNA"/>
</dbReference>
<dbReference type="STRING" id="1064592.G0VCV6"/>
<dbReference type="GO" id="GO:0032182">
    <property type="term" value="F:ubiquitin-like protein binding"/>
    <property type="evidence" value="ECO:0007669"/>
    <property type="project" value="EnsemblFungi"/>
</dbReference>
<dbReference type="FunCoup" id="G0VCV6">
    <property type="interactions" value="445"/>
</dbReference>
<dbReference type="InterPro" id="IPR014764">
    <property type="entry name" value="DCN-prot"/>
</dbReference>
<feature type="domain" description="DCUN1" evidence="2">
    <location>
        <begin position="1"/>
        <end position="179"/>
    </location>
</feature>
<dbReference type="Pfam" id="PF03556">
    <property type="entry name" value="Cullin_binding"/>
    <property type="match status" value="1"/>
</dbReference>
<dbReference type="PANTHER" id="PTHR12281:SF31">
    <property type="entry name" value="DCN1-LIKE PROTEIN 3"/>
    <property type="match status" value="1"/>
</dbReference>
<dbReference type="eggNOG" id="KOG3077">
    <property type="taxonomic scope" value="Eukaryota"/>
</dbReference>
<reference key="2">
    <citation type="submission" date="2011-08" db="EMBL/GenBank/DDBJ databases">
        <title>Genome sequence of Naumovozyma castellii.</title>
        <authorList>
            <person name="Gordon J.L."/>
            <person name="Armisen D."/>
            <person name="Proux-Wera E."/>
            <person name="OhEigeartaigh S.S."/>
            <person name="Byrne K.P."/>
            <person name="Wolfe K.H."/>
        </authorList>
    </citation>
    <scope>NUCLEOTIDE SEQUENCE</scope>
    <source>
        <strain>Type strain:CBS 4309</strain>
    </source>
</reference>
<evidence type="ECO:0000313" key="4">
    <source>
        <dbReference type="Proteomes" id="UP000001640"/>
    </source>
</evidence>
<dbReference type="AlphaFoldDB" id="G0VCV6"/>
<dbReference type="RefSeq" id="XP_003675682.1">
    <property type="nucleotide sequence ID" value="XM_003675634.1"/>
</dbReference>
<dbReference type="InterPro" id="IPR042460">
    <property type="entry name" value="DCN1-like_PONY"/>
</dbReference>
<dbReference type="GO" id="GO:0000151">
    <property type="term" value="C:ubiquitin ligase complex"/>
    <property type="evidence" value="ECO:0007669"/>
    <property type="project" value="TreeGrafter"/>
</dbReference>
<dbReference type="OMA" id="PHEPDKM"/>
<comment type="function">
    <text evidence="1">Neddylation of cullins play an essential role in the regulation of SCF-type complexes activity.</text>
</comment>
<protein>
    <recommendedName>
        <fullName evidence="1">Defective in cullin neddylation protein</fullName>
    </recommendedName>
</protein>
<keyword evidence="4" id="KW-1185">Reference proteome</keyword>
<evidence type="ECO:0000256" key="1">
    <source>
        <dbReference type="RuleBase" id="RU410713"/>
    </source>
</evidence>
<organism evidence="3 4">
    <name type="scientific">Naumovozyma castellii</name>
    <name type="common">Yeast</name>
    <name type="synonym">Saccharomyces castellii</name>
    <dbReference type="NCBI Taxonomy" id="27288"/>
    <lineage>
        <taxon>Eukaryota</taxon>
        <taxon>Fungi</taxon>
        <taxon>Dikarya</taxon>
        <taxon>Ascomycota</taxon>
        <taxon>Saccharomycotina</taxon>
        <taxon>Saccharomycetes</taxon>
        <taxon>Saccharomycetales</taxon>
        <taxon>Saccharomycetaceae</taxon>
        <taxon>Naumovozyma</taxon>
    </lineage>
</organism>
<dbReference type="OrthoDB" id="27198at2759"/>
<dbReference type="PANTHER" id="PTHR12281">
    <property type="entry name" value="RP42 RELATED"/>
    <property type="match status" value="1"/>
</dbReference>
<dbReference type="KEGG" id="ncs:NCAS_0C03270"/>
<dbReference type="GeneID" id="96902899"/>
<gene>
    <name evidence="3" type="primary">NCAS0C03270</name>
    <name evidence="3" type="ordered locus">NCAS_0C03270</name>
</gene>
<evidence type="ECO:0000259" key="2">
    <source>
        <dbReference type="PROSITE" id="PS51229"/>
    </source>
</evidence>
<dbReference type="GO" id="GO:0030674">
    <property type="term" value="F:protein-macromolecule adaptor activity"/>
    <property type="evidence" value="ECO:0007669"/>
    <property type="project" value="EnsemblFungi"/>
</dbReference>
<dbReference type="GO" id="GO:0097602">
    <property type="term" value="F:cullin family protein binding"/>
    <property type="evidence" value="ECO:0007669"/>
    <property type="project" value="EnsemblFungi"/>
</dbReference>
<name>G0VCV6_NAUCA</name>
<dbReference type="Proteomes" id="UP000001640">
    <property type="component" value="Chromosome 3"/>
</dbReference>
<dbReference type="Gene3D" id="1.10.238.200">
    <property type="entry name" value="Cullin, PONY binding domain"/>
    <property type="match status" value="1"/>
</dbReference>